<protein>
    <submittedName>
        <fullName evidence="1">Uncharacterized protein</fullName>
    </submittedName>
</protein>
<keyword evidence="2" id="KW-1185">Reference proteome</keyword>
<organism evidence="1 2">
    <name type="scientific">Vibrio aquaticus</name>
    <dbReference type="NCBI Taxonomy" id="2496559"/>
    <lineage>
        <taxon>Bacteria</taxon>
        <taxon>Pseudomonadati</taxon>
        <taxon>Pseudomonadota</taxon>
        <taxon>Gammaproteobacteria</taxon>
        <taxon>Vibrionales</taxon>
        <taxon>Vibrionaceae</taxon>
        <taxon>Vibrio</taxon>
    </lineage>
</organism>
<dbReference type="AlphaFoldDB" id="A0A3S0PRA5"/>
<accession>A0A3S0PRA5</accession>
<sequence>MILSNELKKVGSIVTSLVDIVKKHGVELNSESTYYISKTFKEKVIPCSRNVHYYLTLNNDVGDILITKIVHASNSIDIGFKDIYGNKLANATITDKGELKEYRL</sequence>
<dbReference type="OrthoDB" id="5875265at2"/>
<gene>
    <name evidence="1" type="ORF">EJ063_03500</name>
</gene>
<comment type="caution">
    <text evidence="1">The sequence shown here is derived from an EMBL/GenBank/DDBJ whole genome shotgun (WGS) entry which is preliminary data.</text>
</comment>
<reference evidence="1 2" key="1">
    <citation type="submission" date="2018-12" db="EMBL/GenBank/DDBJ databases">
        <title>Vibrio sp. isolated from China Sea.</title>
        <authorList>
            <person name="Li Y."/>
        </authorList>
    </citation>
    <scope>NUCLEOTIDE SEQUENCE [LARGE SCALE GENOMIC DNA]</scope>
    <source>
        <strain evidence="1 2">BEI207</strain>
    </source>
</reference>
<proteinExistence type="predicted"/>
<dbReference type="EMBL" id="RXZH01000001">
    <property type="protein sequence ID" value="RTZ17864.1"/>
    <property type="molecule type" value="Genomic_DNA"/>
</dbReference>
<name>A0A3S0PRA5_9VIBR</name>
<evidence type="ECO:0000313" key="2">
    <source>
        <dbReference type="Proteomes" id="UP000268973"/>
    </source>
</evidence>
<evidence type="ECO:0000313" key="1">
    <source>
        <dbReference type="EMBL" id="RTZ17864.1"/>
    </source>
</evidence>
<dbReference type="Proteomes" id="UP000268973">
    <property type="component" value="Unassembled WGS sequence"/>
</dbReference>
<dbReference type="RefSeq" id="WP_126572614.1">
    <property type="nucleotide sequence ID" value="NZ_RXZH01000001.1"/>
</dbReference>